<evidence type="ECO:0000313" key="1">
    <source>
        <dbReference type="EMBL" id="MFC6661523.1"/>
    </source>
</evidence>
<accession>A0ABW1ZLY5</accession>
<name>A0ABW1ZLY5_9DEIO</name>
<organism evidence="1 2">
    <name type="scientific">Deinococcus multiflagellatus</name>
    <dbReference type="NCBI Taxonomy" id="1656887"/>
    <lineage>
        <taxon>Bacteria</taxon>
        <taxon>Thermotogati</taxon>
        <taxon>Deinococcota</taxon>
        <taxon>Deinococci</taxon>
        <taxon>Deinococcales</taxon>
        <taxon>Deinococcaceae</taxon>
        <taxon>Deinococcus</taxon>
    </lineage>
</organism>
<protein>
    <submittedName>
        <fullName evidence="1">Uncharacterized protein</fullName>
    </submittedName>
</protein>
<evidence type="ECO:0000313" key="2">
    <source>
        <dbReference type="Proteomes" id="UP001596317"/>
    </source>
</evidence>
<gene>
    <name evidence="1" type="ORF">ACFP90_15130</name>
</gene>
<proteinExistence type="predicted"/>
<comment type="caution">
    <text evidence="1">The sequence shown here is derived from an EMBL/GenBank/DDBJ whole genome shotgun (WGS) entry which is preliminary data.</text>
</comment>
<keyword evidence="2" id="KW-1185">Reference proteome</keyword>
<reference evidence="2" key="1">
    <citation type="journal article" date="2019" name="Int. J. Syst. Evol. Microbiol.">
        <title>The Global Catalogue of Microorganisms (GCM) 10K type strain sequencing project: providing services to taxonomists for standard genome sequencing and annotation.</title>
        <authorList>
            <consortium name="The Broad Institute Genomics Platform"/>
            <consortium name="The Broad Institute Genome Sequencing Center for Infectious Disease"/>
            <person name="Wu L."/>
            <person name="Ma J."/>
        </authorList>
    </citation>
    <scope>NUCLEOTIDE SEQUENCE [LARGE SCALE GENOMIC DNA]</scope>
    <source>
        <strain evidence="2">CCUG 63830</strain>
    </source>
</reference>
<dbReference type="RefSeq" id="WP_380057035.1">
    <property type="nucleotide sequence ID" value="NZ_JBHSWB010000001.1"/>
</dbReference>
<dbReference type="Proteomes" id="UP001596317">
    <property type="component" value="Unassembled WGS sequence"/>
</dbReference>
<dbReference type="EMBL" id="JBHSWB010000001">
    <property type="protein sequence ID" value="MFC6661523.1"/>
    <property type="molecule type" value="Genomic_DNA"/>
</dbReference>
<sequence length="124" mass="12386">MQLGGGLGVAARAQVGPGFVGAEGQFGGAQQLGLALRGPPGQAQGRLGTRREQQAVAFGQGVQPRVQPLPAVGTQHIGAVQHHVHVGAGPGQIVGQGAGRAFGRGALGARLGPVRQCQPRQGLL</sequence>